<evidence type="ECO:0000313" key="2">
    <source>
        <dbReference type="Proteomes" id="UP001341840"/>
    </source>
</evidence>
<dbReference type="EMBL" id="JASCZI010061490">
    <property type="protein sequence ID" value="MED6138838.1"/>
    <property type="molecule type" value="Genomic_DNA"/>
</dbReference>
<organism evidence="1 2">
    <name type="scientific">Stylosanthes scabra</name>
    <dbReference type="NCBI Taxonomy" id="79078"/>
    <lineage>
        <taxon>Eukaryota</taxon>
        <taxon>Viridiplantae</taxon>
        <taxon>Streptophyta</taxon>
        <taxon>Embryophyta</taxon>
        <taxon>Tracheophyta</taxon>
        <taxon>Spermatophyta</taxon>
        <taxon>Magnoliopsida</taxon>
        <taxon>eudicotyledons</taxon>
        <taxon>Gunneridae</taxon>
        <taxon>Pentapetalae</taxon>
        <taxon>rosids</taxon>
        <taxon>fabids</taxon>
        <taxon>Fabales</taxon>
        <taxon>Fabaceae</taxon>
        <taxon>Papilionoideae</taxon>
        <taxon>50 kb inversion clade</taxon>
        <taxon>dalbergioids sensu lato</taxon>
        <taxon>Dalbergieae</taxon>
        <taxon>Pterocarpus clade</taxon>
        <taxon>Stylosanthes</taxon>
    </lineage>
</organism>
<reference evidence="1 2" key="1">
    <citation type="journal article" date="2023" name="Plants (Basel)">
        <title>Bridging the Gap: Combining Genomics and Transcriptomics Approaches to Understand Stylosanthes scabra, an Orphan Legume from the Brazilian Caatinga.</title>
        <authorList>
            <person name="Ferreira-Neto J.R.C."/>
            <person name="da Silva M.D."/>
            <person name="Binneck E."/>
            <person name="de Melo N.F."/>
            <person name="da Silva R.H."/>
            <person name="de Melo A.L.T.M."/>
            <person name="Pandolfi V."/>
            <person name="Bustamante F.O."/>
            <person name="Brasileiro-Vidal A.C."/>
            <person name="Benko-Iseppon A.M."/>
        </authorList>
    </citation>
    <scope>NUCLEOTIDE SEQUENCE [LARGE SCALE GENOMIC DNA]</scope>
    <source>
        <tissue evidence="1">Leaves</tissue>
    </source>
</reference>
<dbReference type="Proteomes" id="UP001341840">
    <property type="component" value="Unassembled WGS sequence"/>
</dbReference>
<evidence type="ECO:0000313" key="1">
    <source>
        <dbReference type="EMBL" id="MED6138838.1"/>
    </source>
</evidence>
<protein>
    <submittedName>
        <fullName evidence="1">Uncharacterized protein</fullName>
    </submittedName>
</protein>
<proteinExistence type="predicted"/>
<name>A0ABU6SSA6_9FABA</name>
<dbReference type="Gene3D" id="3.30.420.10">
    <property type="entry name" value="Ribonuclease H-like superfamily/Ribonuclease H"/>
    <property type="match status" value="1"/>
</dbReference>
<gene>
    <name evidence="1" type="ORF">PIB30_078237</name>
</gene>
<sequence length="151" mass="17064">LKKSPPPWTDKHSEVVRFIKSKTFDFEPSKPSSIAFTTTTSALSLIPPLLKTIPLLAGATAATACQDHLWLFSTLIPDLAKITQRMRLPVMKFGGQIMYSRTFADVEKAAEMLLKILEEKKRAMMQIPLGFDIEWKASFRSGWFSCFSFCN</sequence>
<comment type="caution">
    <text evidence="1">The sequence shown here is derived from an EMBL/GenBank/DDBJ whole genome shotgun (WGS) entry which is preliminary data.</text>
</comment>
<accession>A0ABU6SSA6</accession>
<dbReference type="InterPro" id="IPR036397">
    <property type="entry name" value="RNaseH_sf"/>
</dbReference>
<keyword evidence="2" id="KW-1185">Reference proteome</keyword>
<feature type="non-terminal residue" evidence="1">
    <location>
        <position position="1"/>
    </location>
</feature>